<accession>A0A553NQJ8</accession>
<evidence type="ECO:0000313" key="1">
    <source>
        <dbReference type="EMBL" id="TRY67723.1"/>
    </source>
</evidence>
<dbReference type="PANTHER" id="PTHR16219">
    <property type="entry name" value="AUGMIN SUBUNIT 4 FAMILY MEMBER"/>
    <property type="match status" value="1"/>
</dbReference>
<dbReference type="OrthoDB" id="661220at2759"/>
<dbReference type="InterPro" id="IPR029327">
    <property type="entry name" value="HAUS4"/>
</dbReference>
<sequence length="353" mass="39951">MNNTDLDPLGRPSSLGGPVHAGWTALDQSEGLSGLNQALRARLEPASLLPARLARSSRKLEGEYQFQRMRYLRAKVGVIGLEQLWLNWAMGAEQETLTNEEYQALKYLKEGLSSTQISDYISLLSEDSVTRPLMGLDSEPKVNWPIKVRAFIAQRWTDCLFQHGLAVIRPLGLDILPSESDLALKELRYERMKGVSEHIRNEKEMLAQFEDQTITDDITSRELKLLENMLKNLGILDTLGRRLKMGEQAYMDQVNIRYLSLKCKTLVFKVKCLELEILTSTYKSGSLPALKKIRNHLSESISQTNAEIQRVTSSLAQYTSAGSEFEEVVIEYVKVLEEIQGKKWALAELKNSS</sequence>
<dbReference type="Pfam" id="PF14735">
    <property type="entry name" value="HAUS4"/>
    <property type="match status" value="1"/>
</dbReference>
<dbReference type="AlphaFoldDB" id="A0A553NQJ8"/>
<keyword evidence="2" id="KW-1185">Reference proteome</keyword>
<name>A0A553NQJ8_TIGCA</name>
<evidence type="ECO:0000313" key="2">
    <source>
        <dbReference type="Proteomes" id="UP000318571"/>
    </source>
</evidence>
<gene>
    <name evidence="1" type="ORF">TCAL_07210</name>
</gene>
<dbReference type="EMBL" id="VCGU01000011">
    <property type="protein sequence ID" value="TRY67723.1"/>
    <property type="molecule type" value="Genomic_DNA"/>
</dbReference>
<dbReference type="STRING" id="6832.A0A553NQJ8"/>
<dbReference type="GO" id="GO:0007098">
    <property type="term" value="P:centrosome cycle"/>
    <property type="evidence" value="ECO:0007669"/>
    <property type="project" value="TreeGrafter"/>
</dbReference>
<reference evidence="1 2" key="1">
    <citation type="journal article" date="2018" name="Nat. Ecol. Evol.">
        <title>Genomic signatures of mitonuclear coevolution across populations of Tigriopus californicus.</title>
        <authorList>
            <person name="Barreto F.S."/>
            <person name="Watson E.T."/>
            <person name="Lima T.G."/>
            <person name="Willett C.S."/>
            <person name="Edmands S."/>
            <person name="Li W."/>
            <person name="Burton R.S."/>
        </authorList>
    </citation>
    <scope>NUCLEOTIDE SEQUENCE [LARGE SCALE GENOMIC DNA]</scope>
    <source>
        <strain evidence="1 2">San Diego</strain>
    </source>
</reference>
<dbReference type="Proteomes" id="UP000318571">
    <property type="component" value="Chromosome 4"/>
</dbReference>
<dbReference type="GO" id="GO:0070652">
    <property type="term" value="C:HAUS complex"/>
    <property type="evidence" value="ECO:0007669"/>
    <property type="project" value="InterPro"/>
</dbReference>
<organism evidence="1 2">
    <name type="scientific">Tigriopus californicus</name>
    <name type="common">Marine copepod</name>
    <dbReference type="NCBI Taxonomy" id="6832"/>
    <lineage>
        <taxon>Eukaryota</taxon>
        <taxon>Metazoa</taxon>
        <taxon>Ecdysozoa</taxon>
        <taxon>Arthropoda</taxon>
        <taxon>Crustacea</taxon>
        <taxon>Multicrustacea</taxon>
        <taxon>Hexanauplia</taxon>
        <taxon>Copepoda</taxon>
        <taxon>Harpacticoida</taxon>
        <taxon>Harpacticidae</taxon>
        <taxon>Tigriopus</taxon>
    </lineage>
</organism>
<protein>
    <submittedName>
        <fullName evidence="1">Uncharacterized protein</fullName>
    </submittedName>
</protein>
<dbReference type="GO" id="GO:0051011">
    <property type="term" value="F:microtubule minus-end binding"/>
    <property type="evidence" value="ECO:0007669"/>
    <property type="project" value="TreeGrafter"/>
</dbReference>
<comment type="caution">
    <text evidence="1">The sequence shown here is derived from an EMBL/GenBank/DDBJ whole genome shotgun (WGS) entry which is preliminary data.</text>
</comment>
<dbReference type="PANTHER" id="PTHR16219:SF1">
    <property type="entry name" value="HAUS AUGMIN-LIKE COMPLEX SUBUNIT 4"/>
    <property type="match status" value="1"/>
</dbReference>
<proteinExistence type="predicted"/>
<dbReference type="GO" id="GO:0051225">
    <property type="term" value="P:spindle assembly"/>
    <property type="evidence" value="ECO:0007669"/>
    <property type="project" value="InterPro"/>
</dbReference>